<dbReference type="Proteomes" id="UP000256763">
    <property type="component" value="Unassembled WGS sequence"/>
</dbReference>
<dbReference type="InterPro" id="IPR014949">
    <property type="entry name" value="DUF1820"/>
</dbReference>
<evidence type="ECO:0000256" key="1">
    <source>
        <dbReference type="SAM" id="MobiDB-lite"/>
    </source>
</evidence>
<evidence type="ECO:0000313" key="3">
    <source>
        <dbReference type="Proteomes" id="UP000256763"/>
    </source>
</evidence>
<feature type="region of interest" description="Disordered" evidence="1">
    <location>
        <begin position="85"/>
        <end position="109"/>
    </location>
</feature>
<keyword evidence="3" id="KW-1185">Reference proteome</keyword>
<dbReference type="EMBL" id="NFZW01000014">
    <property type="protein sequence ID" value="RFA34809.1"/>
    <property type="molecule type" value="Genomic_DNA"/>
</dbReference>
<evidence type="ECO:0008006" key="4">
    <source>
        <dbReference type="Google" id="ProtNLM"/>
    </source>
</evidence>
<accession>A0A3E0WQX5</accession>
<gene>
    <name evidence="2" type="ORF">CAL65_13960</name>
</gene>
<protein>
    <recommendedName>
        <fullName evidence="4">DUF1820 domain-containing protein</fullName>
    </recommendedName>
</protein>
<proteinExistence type="predicted"/>
<comment type="caution">
    <text evidence="2">The sequence shown here is derived from an EMBL/GenBank/DDBJ whole genome shotgun (WGS) entry which is preliminary data.</text>
</comment>
<dbReference type="AlphaFoldDB" id="A0A3E0WQX5"/>
<sequence length="109" mass="12280">MALKQIYKVIFFNQGQVYEIYARQVSQGGLFGFIEVEELTFGERSQVLVDPSEERLKSEFAGVKRSYIPMHSVIRIDEVEKEGASKISEPSGNVTPFPMPMYNPSKGGD</sequence>
<organism evidence="2 3">
    <name type="scientific">Alkalilimnicola ehrlichii</name>
    <dbReference type="NCBI Taxonomy" id="351052"/>
    <lineage>
        <taxon>Bacteria</taxon>
        <taxon>Pseudomonadati</taxon>
        <taxon>Pseudomonadota</taxon>
        <taxon>Gammaproteobacteria</taxon>
        <taxon>Chromatiales</taxon>
        <taxon>Ectothiorhodospiraceae</taxon>
        <taxon>Alkalilimnicola</taxon>
    </lineage>
</organism>
<name>A0A3E0WQX5_9GAMM</name>
<dbReference type="Pfam" id="PF08850">
    <property type="entry name" value="DUF1820"/>
    <property type="match status" value="1"/>
</dbReference>
<dbReference type="RefSeq" id="WP_116302665.1">
    <property type="nucleotide sequence ID" value="NZ_NFZV01000013.1"/>
</dbReference>
<reference evidence="3" key="1">
    <citation type="submission" date="2017-05" db="EMBL/GenBank/DDBJ databases">
        <authorList>
            <person name="Sharma S."/>
            <person name="Sidhu C."/>
            <person name="Pinnaka A.K."/>
        </authorList>
    </citation>
    <scope>NUCLEOTIDE SEQUENCE [LARGE SCALE GENOMIC DNA]</scope>
    <source>
        <strain evidence="3">AK93</strain>
    </source>
</reference>
<evidence type="ECO:0000313" key="2">
    <source>
        <dbReference type="EMBL" id="RFA34809.1"/>
    </source>
</evidence>
<dbReference type="OrthoDB" id="5641137at2"/>
<dbReference type="PIRSF" id="PIRSF028538">
    <property type="entry name" value="DUF1820"/>
    <property type="match status" value="1"/>
</dbReference>